<evidence type="ECO:0000313" key="1">
    <source>
        <dbReference type="EMBL" id="KAJ3807570.1"/>
    </source>
</evidence>
<comment type="caution">
    <text evidence="1">The sequence shown here is derived from an EMBL/GenBank/DDBJ whole genome shotgun (WGS) entry which is preliminary data.</text>
</comment>
<feature type="non-terminal residue" evidence="1">
    <location>
        <position position="1"/>
    </location>
</feature>
<keyword evidence="2" id="KW-1185">Reference proteome</keyword>
<reference evidence="1" key="1">
    <citation type="submission" date="2022-09" db="EMBL/GenBank/DDBJ databases">
        <title>A Global Phylogenomic Analysis of the Shiitake Genus Lentinula.</title>
        <authorList>
            <consortium name="DOE Joint Genome Institute"/>
            <person name="Sierra-Patev S."/>
            <person name="Min B."/>
            <person name="Naranjo-Ortiz M."/>
            <person name="Looney B."/>
            <person name="Konkel Z."/>
            <person name="Slot J.C."/>
            <person name="Sakamoto Y."/>
            <person name="Steenwyk J.L."/>
            <person name="Rokas A."/>
            <person name="Carro J."/>
            <person name="Camarero S."/>
            <person name="Ferreira P."/>
            <person name="Molpeceres G."/>
            <person name="Ruiz-Duenas F.J."/>
            <person name="Serrano A."/>
            <person name="Henrissat B."/>
            <person name="Drula E."/>
            <person name="Hughes K.W."/>
            <person name="Mata J.L."/>
            <person name="Ishikawa N.K."/>
            <person name="Vargas-Isla R."/>
            <person name="Ushijima S."/>
            <person name="Smith C.A."/>
            <person name="Ahrendt S."/>
            <person name="Andreopoulos W."/>
            <person name="He G."/>
            <person name="Labutti K."/>
            <person name="Lipzen A."/>
            <person name="Ng V."/>
            <person name="Riley R."/>
            <person name="Sandor L."/>
            <person name="Barry K."/>
            <person name="Martinez A.T."/>
            <person name="Xiao Y."/>
            <person name="Gibbons J.G."/>
            <person name="Terashima K."/>
            <person name="Grigoriev I.V."/>
            <person name="Hibbett D.S."/>
        </authorList>
    </citation>
    <scope>NUCLEOTIDE SEQUENCE</scope>
    <source>
        <strain evidence="1">TMI1499</strain>
    </source>
</reference>
<dbReference type="EMBL" id="MU795293">
    <property type="protein sequence ID" value="KAJ3807570.1"/>
    <property type="molecule type" value="Genomic_DNA"/>
</dbReference>
<organism evidence="1 2">
    <name type="scientific">Lentinula aff. lateritia</name>
    <dbReference type="NCBI Taxonomy" id="2804960"/>
    <lineage>
        <taxon>Eukaryota</taxon>
        <taxon>Fungi</taxon>
        <taxon>Dikarya</taxon>
        <taxon>Basidiomycota</taxon>
        <taxon>Agaricomycotina</taxon>
        <taxon>Agaricomycetes</taxon>
        <taxon>Agaricomycetidae</taxon>
        <taxon>Agaricales</taxon>
        <taxon>Marasmiineae</taxon>
        <taxon>Omphalotaceae</taxon>
        <taxon>Lentinula</taxon>
    </lineage>
</organism>
<protein>
    <submittedName>
        <fullName evidence="1">Uncharacterized protein</fullName>
    </submittedName>
</protein>
<name>A0ACC1TSV6_9AGAR</name>
<sequence length="60" mass="6197">NTRGVFLSYRQMIAQGNSGQILGASSLAGRKGETGLEASAYCASKFAVRGLTQSVGESTL</sequence>
<dbReference type="Proteomes" id="UP001163835">
    <property type="component" value="Unassembled WGS sequence"/>
</dbReference>
<accession>A0ACC1TSV6</accession>
<proteinExistence type="predicted"/>
<evidence type="ECO:0000313" key="2">
    <source>
        <dbReference type="Proteomes" id="UP001163835"/>
    </source>
</evidence>
<gene>
    <name evidence="1" type="ORF">F5876DRAFT_47799</name>
</gene>